<dbReference type="GO" id="GO:0007131">
    <property type="term" value="P:reciprocal meiotic recombination"/>
    <property type="evidence" value="ECO:0007669"/>
    <property type="project" value="InterPro"/>
</dbReference>
<dbReference type="PIRSF" id="PIRSF026991">
    <property type="entry name" value="Mnd1"/>
    <property type="match status" value="1"/>
</dbReference>
<dbReference type="GO" id="GO:0003690">
    <property type="term" value="F:double-stranded DNA binding"/>
    <property type="evidence" value="ECO:0007669"/>
    <property type="project" value="InterPro"/>
</dbReference>
<feature type="domain" description="Mnd1 HTH" evidence="7">
    <location>
        <begin position="17"/>
        <end position="75"/>
    </location>
</feature>
<feature type="region of interest" description="Disordered" evidence="6">
    <location>
        <begin position="108"/>
        <end position="134"/>
    </location>
</feature>
<gene>
    <name evidence="9" type="ORF">FJAP1339_LOCUS6319</name>
</gene>
<evidence type="ECO:0000313" key="9">
    <source>
        <dbReference type="EMBL" id="CAD9864205.1"/>
    </source>
</evidence>
<evidence type="ECO:0000256" key="5">
    <source>
        <dbReference type="PIRNR" id="PIRNR026991"/>
    </source>
</evidence>
<evidence type="ECO:0000256" key="6">
    <source>
        <dbReference type="SAM" id="MobiDB-lite"/>
    </source>
</evidence>
<organism evidence="9">
    <name type="scientific">Fibrocapsa japonica</name>
    <dbReference type="NCBI Taxonomy" id="94617"/>
    <lineage>
        <taxon>Eukaryota</taxon>
        <taxon>Sar</taxon>
        <taxon>Stramenopiles</taxon>
        <taxon>Ochrophyta</taxon>
        <taxon>Raphidophyceae</taxon>
        <taxon>Chattonellales</taxon>
        <taxon>Chattonellaceae</taxon>
        <taxon>Fibrocapsa</taxon>
    </lineage>
</organism>
<sequence length="206" mass="23949">MSKKRKGLSLEEKRQRILGIYHSSGEVYNLKEIEKIASKAGVVLQTIKDVNQSLIDDHLVDADKIGSANFFWSFPSKVYVVKKTKIESLQKQIEDSKRQLNAAQDKVADLENAGRQDSNTRREGLAKLDQERKRGSELDERLQCLKENDPEELLRLKNLQEEIKEHVNRWTDNIWAVKSWCVKKKGMPSKDVDRYMQLPQDFDYIS</sequence>
<comment type="similarity">
    <text evidence="2 5">Belongs to the MND1 family.</text>
</comment>
<evidence type="ECO:0000259" key="8">
    <source>
        <dbReference type="Pfam" id="PF18517"/>
    </source>
</evidence>
<dbReference type="GO" id="GO:0005634">
    <property type="term" value="C:nucleus"/>
    <property type="evidence" value="ECO:0007669"/>
    <property type="project" value="UniProtKB-SubCell"/>
</dbReference>
<dbReference type="Pfam" id="PF03962">
    <property type="entry name" value="Mnd1"/>
    <property type="match status" value="1"/>
</dbReference>
<proteinExistence type="inferred from homology"/>
<dbReference type="AlphaFoldDB" id="A0A7S2XYC3"/>
<feature type="domain" description="Leucine zipper with capping helix" evidence="8">
    <location>
        <begin position="155"/>
        <end position="205"/>
    </location>
</feature>
<evidence type="ECO:0000256" key="2">
    <source>
        <dbReference type="ARBA" id="ARBA00005981"/>
    </source>
</evidence>
<dbReference type="InterPro" id="IPR040453">
    <property type="entry name" value="Mnd1_HTH"/>
</dbReference>
<dbReference type="EMBL" id="HBHR01012921">
    <property type="protein sequence ID" value="CAD9864205.1"/>
    <property type="molecule type" value="Transcribed_RNA"/>
</dbReference>
<comment type="function">
    <text evidence="5">Required for proper homologous chromosome pairing and efficient cross-over and intragenic recombination during meiosis.</text>
</comment>
<reference evidence="9" key="1">
    <citation type="submission" date="2021-01" db="EMBL/GenBank/DDBJ databases">
        <authorList>
            <person name="Corre E."/>
            <person name="Pelletier E."/>
            <person name="Niang G."/>
            <person name="Scheremetjew M."/>
            <person name="Finn R."/>
            <person name="Kale V."/>
            <person name="Holt S."/>
            <person name="Cochrane G."/>
            <person name="Meng A."/>
            <person name="Brown T."/>
            <person name="Cohen L."/>
        </authorList>
    </citation>
    <scope>NUCLEOTIDE SEQUENCE</scope>
    <source>
        <strain evidence="9">CCMP1661</strain>
    </source>
</reference>
<dbReference type="Pfam" id="PF18517">
    <property type="entry name" value="LZ3wCH"/>
    <property type="match status" value="1"/>
</dbReference>
<comment type="subcellular location">
    <subcellularLocation>
        <location evidence="1 5">Nucleus</location>
    </subcellularLocation>
</comment>
<keyword evidence="3" id="KW-0175">Coiled coil</keyword>
<evidence type="ECO:0000259" key="7">
    <source>
        <dbReference type="Pfam" id="PF03962"/>
    </source>
</evidence>
<evidence type="ECO:0008006" key="10">
    <source>
        <dbReference type="Google" id="ProtNLM"/>
    </source>
</evidence>
<keyword evidence="4 5" id="KW-0539">Nucleus</keyword>
<evidence type="ECO:0000256" key="4">
    <source>
        <dbReference type="ARBA" id="ARBA00023242"/>
    </source>
</evidence>
<name>A0A7S2XYC3_9STRA</name>
<dbReference type="InterPro" id="IPR005647">
    <property type="entry name" value="Mnd1"/>
</dbReference>
<evidence type="ECO:0000256" key="1">
    <source>
        <dbReference type="ARBA" id="ARBA00004123"/>
    </source>
</evidence>
<dbReference type="InterPro" id="IPR040661">
    <property type="entry name" value="LZ3wCH"/>
</dbReference>
<evidence type="ECO:0000256" key="3">
    <source>
        <dbReference type="ARBA" id="ARBA00023054"/>
    </source>
</evidence>
<accession>A0A7S2XYC3</accession>
<protein>
    <recommendedName>
        <fullName evidence="10">Meiotic nuclear division protein 1 homolog</fullName>
    </recommendedName>
</protein>